<dbReference type="RefSeq" id="WP_001695756.1">
    <property type="nucleotide sequence ID" value="NZ_BDPI01000024.1"/>
</dbReference>
<reference evidence="2 9" key="2">
    <citation type="submission" date="2019-12" db="EMBL/GenBank/DDBJ databases">
        <title>Enteriobacteria Tanzani isolates_10432.</title>
        <authorList>
            <person name="Subbiah M."/>
            <person name="Call D."/>
        </authorList>
    </citation>
    <scope>NUCLEOTIDE SEQUENCE [LARGE SCALE GENOMIC DNA]</scope>
    <source>
        <strain evidence="2 9">10432wG8</strain>
    </source>
</reference>
<dbReference type="Proteomes" id="UP000254219">
    <property type="component" value="Unassembled WGS sequence"/>
</dbReference>
<sequence>MMNQNKEFLGNLMLEITKMKERMVAMESEIKTLKADNKALRKSLKLIDETNAVMMDHVFPEWRNETKPTQHKKLTLRIVA</sequence>
<evidence type="ECO:0000313" key="7">
    <source>
        <dbReference type="Proteomes" id="UP000254219"/>
    </source>
</evidence>
<reference evidence="6" key="5">
    <citation type="journal article" date="2023" name="Front. Microbiol.">
        <title>Virotyping and genetic antimicrobial susceptibility testing of porcine ETEC/STEC strains and associated plasmid types.</title>
        <authorList>
            <person name="Vereecke N."/>
            <person name="Van Hoorde S."/>
            <person name="Sperling D."/>
            <person name="Theuns S."/>
            <person name="Devriendt B."/>
            <person name="Cox E."/>
        </authorList>
    </citation>
    <scope>NUCLEOTIDE SEQUENCE</scope>
    <source>
        <strain evidence="6">ETEC4085</strain>
    </source>
</reference>
<gene>
    <name evidence="2" type="ORF">GQM21_16805</name>
    <name evidence="3" type="ORF">GRW05_08630</name>
    <name evidence="4" type="ORF">I6H02_26740</name>
    <name evidence="5" type="ORF">NCTC11181_04900</name>
    <name evidence="6" type="ORF">QDW62_13820</name>
</gene>
<evidence type="ECO:0000313" key="6">
    <source>
        <dbReference type="EMBL" id="WHH99868.1"/>
    </source>
</evidence>
<organism evidence="5 7">
    <name type="scientific">Escherichia coli</name>
    <dbReference type="NCBI Taxonomy" id="562"/>
    <lineage>
        <taxon>Bacteria</taxon>
        <taxon>Pseudomonadati</taxon>
        <taxon>Pseudomonadota</taxon>
        <taxon>Gammaproteobacteria</taxon>
        <taxon>Enterobacterales</taxon>
        <taxon>Enterobacteriaceae</taxon>
        <taxon>Escherichia</taxon>
    </lineage>
</organism>
<feature type="coiled-coil region" evidence="1">
    <location>
        <begin position="9"/>
        <end position="43"/>
    </location>
</feature>
<evidence type="ECO:0000256" key="1">
    <source>
        <dbReference type="SAM" id="Coils"/>
    </source>
</evidence>
<evidence type="ECO:0000313" key="3">
    <source>
        <dbReference type="EMBL" id="MXI74338.1"/>
    </source>
</evidence>
<dbReference type="EMBL" id="WTML01000065">
    <property type="protein sequence ID" value="MWK98824.1"/>
    <property type="molecule type" value="Genomic_DNA"/>
</dbReference>
<evidence type="ECO:0000313" key="10">
    <source>
        <dbReference type="Proteomes" id="UP000594864"/>
    </source>
</evidence>
<dbReference type="Proteomes" id="UP000594864">
    <property type="component" value="Chromosome"/>
</dbReference>
<reference evidence="4 10" key="4">
    <citation type="submission" date="2020-12" db="EMBL/GenBank/DDBJ databases">
        <title>FDA dAtabase for Regulatory Grade micrObial Sequences (FDA-ARGOS): Supporting development and validation of Infectious Disease Dx tests.</title>
        <authorList>
            <person name="Sproer C."/>
            <person name="Gronow S."/>
            <person name="Severitt S."/>
            <person name="Schroder I."/>
            <person name="Tallon L."/>
            <person name="Sadzewicz L."/>
            <person name="Zhao X."/>
            <person name="Boylan J."/>
            <person name="Ott S."/>
            <person name="Bowen H."/>
            <person name="Vavikolanu K."/>
            <person name="Mehta A."/>
            <person name="Aluvathingal J."/>
            <person name="Nadendla S."/>
            <person name="Lowell S."/>
            <person name="Myers T."/>
            <person name="Yan Y."/>
            <person name="Sichtig H."/>
        </authorList>
    </citation>
    <scope>NUCLEOTIDE SEQUENCE [LARGE SCALE GENOMIC DNA]</scope>
    <source>
        <strain evidence="4 10">FDAARGOS_945</strain>
    </source>
</reference>
<evidence type="ECO:0000313" key="9">
    <source>
        <dbReference type="Proteomes" id="UP000462271"/>
    </source>
</evidence>
<accession>A0A2X6IJA5</accession>
<name>A0A2X6IJA5_ECOLX</name>
<evidence type="ECO:0000313" key="5">
    <source>
        <dbReference type="EMBL" id="STE75610.1"/>
    </source>
</evidence>
<dbReference type="Proteomes" id="UP000462271">
    <property type="component" value="Unassembled WGS sequence"/>
</dbReference>
<protein>
    <submittedName>
        <fullName evidence="5">Uncharacterized protein</fullName>
    </submittedName>
</protein>
<dbReference type="EMBL" id="CP122634">
    <property type="protein sequence ID" value="WHH99868.1"/>
    <property type="molecule type" value="Genomic_DNA"/>
</dbReference>
<evidence type="ECO:0000313" key="8">
    <source>
        <dbReference type="Proteomes" id="UP000436141"/>
    </source>
</evidence>
<dbReference type="Proteomes" id="UP001179946">
    <property type="component" value="Chromosome"/>
</dbReference>
<dbReference type="EMBL" id="CP065611">
    <property type="protein sequence ID" value="QPR05031.1"/>
    <property type="molecule type" value="Genomic_DNA"/>
</dbReference>
<proteinExistence type="predicted"/>
<evidence type="ECO:0000313" key="4">
    <source>
        <dbReference type="EMBL" id="QPR05031.1"/>
    </source>
</evidence>
<dbReference type="EMBL" id="WUIY01000029">
    <property type="protein sequence ID" value="MXI74338.1"/>
    <property type="molecule type" value="Genomic_DNA"/>
</dbReference>
<evidence type="ECO:0000313" key="2">
    <source>
        <dbReference type="EMBL" id="MWK98824.1"/>
    </source>
</evidence>
<reference evidence="5 7" key="1">
    <citation type="submission" date="2018-06" db="EMBL/GenBank/DDBJ databases">
        <authorList>
            <consortium name="Pathogen Informatics"/>
            <person name="Doyle S."/>
        </authorList>
    </citation>
    <scope>NUCLEOTIDE SEQUENCE [LARGE SCALE GENOMIC DNA]</scope>
    <source>
        <strain evidence="5 7">NCTC11181</strain>
    </source>
</reference>
<reference evidence="3 8" key="3">
    <citation type="submission" date="2019-12" db="EMBL/GenBank/DDBJ databases">
        <title>Enteriobacteria Tanzani isolates_10434.</title>
        <authorList>
            <person name="Subbiah M."/>
            <person name="Call D."/>
        </authorList>
    </citation>
    <scope>NUCLEOTIDE SEQUENCE [LARGE SCALE GENOMIC DNA]</scope>
    <source>
        <strain evidence="3 8">10434wD1</strain>
    </source>
</reference>
<dbReference type="EMBL" id="UFYN01000008">
    <property type="protein sequence ID" value="STE75610.1"/>
    <property type="molecule type" value="Genomic_DNA"/>
</dbReference>
<keyword evidence="1" id="KW-0175">Coiled coil</keyword>
<dbReference type="Proteomes" id="UP000436141">
    <property type="component" value="Unassembled WGS sequence"/>
</dbReference>
<dbReference type="AlphaFoldDB" id="A0A2X6IJA5"/>